<feature type="transmembrane region" description="Helical" evidence="1">
    <location>
        <begin position="105"/>
        <end position="130"/>
    </location>
</feature>
<dbReference type="RefSeq" id="WP_263337286.1">
    <property type="nucleotide sequence ID" value="NZ_JAGSYH010000004.1"/>
</dbReference>
<evidence type="ECO:0000313" key="2">
    <source>
        <dbReference type="EMBL" id="MFC5861733.1"/>
    </source>
</evidence>
<dbReference type="CDD" id="cd21809">
    <property type="entry name" value="ABC-2_lan_permease-like"/>
    <property type="match status" value="1"/>
</dbReference>
<feature type="transmembrane region" description="Helical" evidence="1">
    <location>
        <begin position="179"/>
        <end position="201"/>
    </location>
</feature>
<keyword evidence="3" id="KW-1185">Reference proteome</keyword>
<keyword evidence="1" id="KW-0472">Membrane</keyword>
<comment type="caution">
    <text evidence="2">The sequence shown here is derived from an EMBL/GenBank/DDBJ whole genome shotgun (WGS) entry which is preliminary data.</text>
</comment>
<dbReference type="Pfam" id="PF12730">
    <property type="entry name" value="ABC2_membrane_4"/>
    <property type="match status" value="1"/>
</dbReference>
<feature type="transmembrane region" description="Helical" evidence="1">
    <location>
        <begin position="20"/>
        <end position="41"/>
    </location>
</feature>
<evidence type="ECO:0000313" key="3">
    <source>
        <dbReference type="Proteomes" id="UP001596091"/>
    </source>
</evidence>
<protein>
    <submittedName>
        <fullName evidence="2">ABC transporter permease</fullName>
    </submittedName>
</protein>
<reference evidence="3" key="1">
    <citation type="journal article" date="2019" name="Int. J. Syst. Evol. Microbiol.">
        <title>The Global Catalogue of Microorganisms (GCM) 10K type strain sequencing project: providing services to taxonomists for standard genome sequencing and annotation.</title>
        <authorList>
            <consortium name="The Broad Institute Genomics Platform"/>
            <consortium name="The Broad Institute Genome Sequencing Center for Infectious Disease"/>
            <person name="Wu L."/>
            <person name="Ma J."/>
        </authorList>
    </citation>
    <scope>NUCLEOTIDE SEQUENCE [LARGE SCALE GENOMIC DNA]</scope>
    <source>
        <strain evidence="3">JCM 4087</strain>
    </source>
</reference>
<dbReference type="Proteomes" id="UP001596091">
    <property type="component" value="Unassembled WGS sequence"/>
</dbReference>
<proteinExistence type="predicted"/>
<gene>
    <name evidence="2" type="ORF">ACFPT7_05470</name>
</gene>
<feature type="transmembrane region" description="Helical" evidence="1">
    <location>
        <begin position="221"/>
        <end position="244"/>
    </location>
</feature>
<keyword evidence="1" id="KW-0812">Transmembrane</keyword>
<feature type="transmembrane region" description="Helical" evidence="1">
    <location>
        <begin position="61"/>
        <end position="84"/>
    </location>
</feature>
<sequence>MSELARAISAESLKLKRTLALRLAVIAPLFIVVLQLGVYLARGEAVERAGTNPATGFARGIVTLWTLVFLPFWATLAASLCASLDHNGNHWDHLFALPIRRWPVFAAKWIVVFALVVLSSICLPLFAITAVEILKLVHAEWRGVALPWRLLLNGVGRSCGACLLLISLQCWLSLRWRSFLVPLGVGIAGIMSGIILISAPLRLLSLYPWTAPAAAASPHQPLLALGWGLCGGLAISLIACWQLAAREHI</sequence>
<organism evidence="2 3">
    <name type="scientific">Acidicapsa dinghuensis</name>
    <dbReference type="NCBI Taxonomy" id="2218256"/>
    <lineage>
        <taxon>Bacteria</taxon>
        <taxon>Pseudomonadati</taxon>
        <taxon>Acidobacteriota</taxon>
        <taxon>Terriglobia</taxon>
        <taxon>Terriglobales</taxon>
        <taxon>Acidobacteriaceae</taxon>
        <taxon>Acidicapsa</taxon>
    </lineage>
</organism>
<name>A0ABW1EFG0_9BACT</name>
<evidence type="ECO:0000256" key="1">
    <source>
        <dbReference type="SAM" id="Phobius"/>
    </source>
</evidence>
<accession>A0ABW1EFG0</accession>
<feature type="transmembrane region" description="Helical" evidence="1">
    <location>
        <begin position="150"/>
        <end position="172"/>
    </location>
</feature>
<keyword evidence="1" id="KW-1133">Transmembrane helix</keyword>
<dbReference type="EMBL" id="JBHSPH010000002">
    <property type="protein sequence ID" value="MFC5861733.1"/>
    <property type="molecule type" value="Genomic_DNA"/>
</dbReference>